<proteinExistence type="predicted"/>
<evidence type="ECO:0000313" key="1">
    <source>
        <dbReference type="EMBL" id="MBO1322617.1"/>
    </source>
</evidence>
<dbReference type="NCBIfam" id="NF038074">
    <property type="entry name" value="fam_STM4014"/>
    <property type="match status" value="1"/>
</dbReference>
<dbReference type="Proteomes" id="UP000664417">
    <property type="component" value="Unassembled WGS sequence"/>
</dbReference>
<protein>
    <submittedName>
        <fullName evidence="1">STM4014 family protein</fullName>
    </submittedName>
</protein>
<accession>A0A8J7QDM5</accession>
<dbReference type="RefSeq" id="WP_207862590.1">
    <property type="nucleotide sequence ID" value="NZ_JAFREP010000040.1"/>
</dbReference>
<dbReference type="EMBL" id="JAFREP010000040">
    <property type="protein sequence ID" value="MBO1322617.1"/>
    <property type="molecule type" value="Genomic_DNA"/>
</dbReference>
<evidence type="ECO:0000313" key="2">
    <source>
        <dbReference type="Proteomes" id="UP000664417"/>
    </source>
</evidence>
<dbReference type="AlphaFoldDB" id="A0A8J7QDM5"/>
<gene>
    <name evidence="1" type="ORF">J3U88_29355</name>
</gene>
<organism evidence="1 2">
    <name type="scientific">Acanthopleuribacter pedis</name>
    <dbReference type="NCBI Taxonomy" id="442870"/>
    <lineage>
        <taxon>Bacteria</taxon>
        <taxon>Pseudomonadati</taxon>
        <taxon>Acidobacteriota</taxon>
        <taxon>Holophagae</taxon>
        <taxon>Acanthopleuribacterales</taxon>
        <taxon>Acanthopleuribacteraceae</taxon>
        <taxon>Acanthopleuribacter</taxon>
    </lineage>
</organism>
<dbReference type="SUPFAM" id="SSF56059">
    <property type="entry name" value="Glutathione synthetase ATP-binding domain-like"/>
    <property type="match status" value="1"/>
</dbReference>
<keyword evidence="2" id="KW-1185">Reference proteome</keyword>
<dbReference type="InterPro" id="IPR047778">
    <property type="entry name" value="STM4014-like"/>
</dbReference>
<reference evidence="1" key="1">
    <citation type="submission" date="2021-03" db="EMBL/GenBank/DDBJ databases">
        <authorList>
            <person name="Wang G."/>
        </authorList>
    </citation>
    <scope>NUCLEOTIDE SEQUENCE</scope>
    <source>
        <strain evidence="1">KCTC 12899</strain>
    </source>
</reference>
<dbReference type="Gene3D" id="3.30.470.20">
    <property type="entry name" value="ATP-grasp fold, B domain"/>
    <property type="match status" value="1"/>
</dbReference>
<sequence length="362" mass="40514">MRLVVVGNPENRRVRLFQQALAAFGLPPAVEIAYEDLLVGRANWVLPDADWVRIESPGENAAVQGALIRRGPRTRGCEQEPPPLEHGQQGYGRDLFLGWRDLLLHLEKANPNTRWCCPPQAIVAMFDKHESHQRLVGAGAPRPTYHGCLSTPAEVRAVHANRRFARLFLKPRYGSSAAGILAYRRRDREERITTTLEMEGVGGRLFNNLKPRTYQNPAEILWLLDQLAPEELVAEQWVPKAVWQGSAWDLRVLVIAGRARHAVVRMSRSPFTNLHLGNRRGELASLRRELGETLWARLEASAETAARAFPTCLAVAVDLGLAANHRDVVVFEVNAFGDLLPGIVHEGRDTYAAQVEALRARR</sequence>
<comment type="caution">
    <text evidence="1">The sequence shown here is derived from an EMBL/GenBank/DDBJ whole genome shotgun (WGS) entry which is preliminary data.</text>
</comment>
<name>A0A8J7QDM5_9BACT</name>